<dbReference type="Proteomes" id="UP000002051">
    <property type="component" value="Chromosome 4"/>
</dbReference>
<reference evidence="1 3" key="2">
    <citation type="journal article" date="2014" name="BMC Genomics">
        <title>An improved genome release (version Mt4.0) for the model legume Medicago truncatula.</title>
        <authorList>
            <person name="Tang H."/>
            <person name="Krishnakumar V."/>
            <person name="Bidwell S."/>
            <person name="Rosen B."/>
            <person name="Chan A."/>
            <person name="Zhou S."/>
            <person name="Gentzbittel L."/>
            <person name="Childs K.L."/>
            <person name="Yandell M."/>
            <person name="Gundlach H."/>
            <person name="Mayer K.F."/>
            <person name="Schwartz D.C."/>
            <person name="Town C.D."/>
        </authorList>
    </citation>
    <scope>GENOME REANNOTATION</scope>
    <source>
        <strain evidence="1">A17</strain>
        <strain evidence="2 3">cv. Jemalong A17</strain>
    </source>
</reference>
<reference evidence="2" key="3">
    <citation type="submission" date="2015-04" db="UniProtKB">
        <authorList>
            <consortium name="EnsemblPlants"/>
        </authorList>
    </citation>
    <scope>IDENTIFICATION</scope>
    <source>
        <strain evidence="2">cv. Jemalong A17</strain>
    </source>
</reference>
<evidence type="ECO:0000313" key="1">
    <source>
        <dbReference type="EMBL" id="KEH29430.1"/>
    </source>
</evidence>
<evidence type="ECO:0000313" key="2">
    <source>
        <dbReference type="EnsemblPlants" id="KEH29430"/>
    </source>
</evidence>
<organism evidence="1 3">
    <name type="scientific">Medicago truncatula</name>
    <name type="common">Barrel medic</name>
    <name type="synonym">Medicago tribuloides</name>
    <dbReference type="NCBI Taxonomy" id="3880"/>
    <lineage>
        <taxon>Eukaryota</taxon>
        <taxon>Viridiplantae</taxon>
        <taxon>Streptophyta</taxon>
        <taxon>Embryophyta</taxon>
        <taxon>Tracheophyta</taxon>
        <taxon>Spermatophyta</taxon>
        <taxon>Magnoliopsida</taxon>
        <taxon>eudicotyledons</taxon>
        <taxon>Gunneridae</taxon>
        <taxon>Pentapetalae</taxon>
        <taxon>rosids</taxon>
        <taxon>fabids</taxon>
        <taxon>Fabales</taxon>
        <taxon>Fabaceae</taxon>
        <taxon>Papilionoideae</taxon>
        <taxon>50 kb inversion clade</taxon>
        <taxon>NPAAA clade</taxon>
        <taxon>Hologalegina</taxon>
        <taxon>IRL clade</taxon>
        <taxon>Trifolieae</taxon>
        <taxon>Medicago</taxon>
    </lineage>
</organism>
<dbReference type="EMBL" id="CM001220">
    <property type="protein sequence ID" value="KEH29430.1"/>
    <property type="molecule type" value="Genomic_DNA"/>
</dbReference>
<sequence length="93" mass="10780">MQNRCDARVLAKNQLKSRNFNTGVVCFVWEFGREGEGFGKKEGASGRNRRHREERALKVPLKVSILAWRLMRDRLPTKLNLANRGILSVEERL</sequence>
<dbReference type="HOGENOM" id="CLU_2402984_0_0_1"/>
<protein>
    <recommendedName>
        <fullName evidence="4">Reverse transcriptase zinc-binding domain-containing protein</fullName>
    </recommendedName>
</protein>
<dbReference type="AlphaFoldDB" id="A0A072UU97"/>
<keyword evidence="3" id="KW-1185">Reference proteome</keyword>
<proteinExistence type="predicted"/>
<accession>A0A072UU97</accession>
<evidence type="ECO:0000313" key="3">
    <source>
        <dbReference type="Proteomes" id="UP000002051"/>
    </source>
</evidence>
<reference evidence="1 3" key="1">
    <citation type="journal article" date="2011" name="Nature">
        <title>The Medicago genome provides insight into the evolution of rhizobial symbioses.</title>
        <authorList>
            <person name="Young N.D."/>
            <person name="Debelle F."/>
            <person name="Oldroyd G.E."/>
            <person name="Geurts R."/>
            <person name="Cannon S.B."/>
            <person name="Udvardi M.K."/>
            <person name="Benedito V.A."/>
            <person name="Mayer K.F."/>
            <person name="Gouzy J."/>
            <person name="Schoof H."/>
            <person name="Van de Peer Y."/>
            <person name="Proost S."/>
            <person name="Cook D.R."/>
            <person name="Meyers B.C."/>
            <person name="Spannagl M."/>
            <person name="Cheung F."/>
            <person name="De Mita S."/>
            <person name="Krishnakumar V."/>
            <person name="Gundlach H."/>
            <person name="Zhou S."/>
            <person name="Mudge J."/>
            <person name="Bharti A.K."/>
            <person name="Murray J.D."/>
            <person name="Naoumkina M.A."/>
            <person name="Rosen B."/>
            <person name="Silverstein K.A."/>
            <person name="Tang H."/>
            <person name="Rombauts S."/>
            <person name="Zhao P.X."/>
            <person name="Zhou P."/>
            <person name="Barbe V."/>
            <person name="Bardou P."/>
            <person name="Bechner M."/>
            <person name="Bellec A."/>
            <person name="Berger A."/>
            <person name="Berges H."/>
            <person name="Bidwell S."/>
            <person name="Bisseling T."/>
            <person name="Choisne N."/>
            <person name="Couloux A."/>
            <person name="Denny R."/>
            <person name="Deshpande S."/>
            <person name="Dai X."/>
            <person name="Doyle J.J."/>
            <person name="Dudez A.M."/>
            <person name="Farmer A.D."/>
            <person name="Fouteau S."/>
            <person name="Franken C."/>
            <person name="Gibelin C."/>
            <person name="Gish J."/>
            <person name="Goldstein S."/>
            <person name="Gonzalez A.J."/>
            <person name="Green P.J."/>
            <person name="Hallab A."/>
            <person name="Hartog M."/>
            <person name="Hua A."/>
            <person name="Humphray S.J."/>
            <person name="Jeong D.H."/>
            <person name="Jing Y."/>
            <person name="Jocker A."/>
            <person name="Kenton S.M."/>
            <person name="Kim D.J."/>
            <person name="Klee K."/>
            <person name="Lai H."/>
            <person name="Lang C."/>
            <person name="Lin S."/>
            <person name="Macmil S.L."/>
            <person name="Magdelenat G."/>
            <person name="Matthews L."/>
            <person name="McCorrison J."/>
            <person name="Monaghan E.L."/>
            <person name="Mun J.H."/>
            <person name="Najar F.Z."/>
            <person name="Nicholson C."/>
            <person name="Noirot C."/>
            <person name="O'Bleness M."/>
            <person name="Paule C.R."/>
            <person name="Poulain J."/>
            <person name="Prion F."/>
            <person name="Qin B."/>
            <person name="Qu C."/>
            <person name="Retzel E.F."/>
            <person name="Riddle C."/>
            <person name="Sallet E."/>
            <person name="Samain S."/>
            <person name="Samson N."/>
            <person name="Sanders I."/>
            <person name="Saurat O."/>
            <person name="Scarpelli C."/>
            <person name="Schiex T."/>
            <person name="Segurens B."/>
            <person name="Severin A.J."/>
            <person name="Sherrier D.J."/>
            <person name="Shi R."/>
            <person name="Sims S."/>
            <person name="Singer S.R."/>
            <person name="Sinharoy S."/>
            <person name="Sterck L."/>
            <person name="Viollet A."/>
            <person name="Wang B.B."/>
            <person name="Wang K."/>
            <person name="Wang M."/>
            <person name="Wang X."/>
            <person name="Warfsmann J."/>
            <person name="Weissenbach J."/>
            <person name="White D.D."/>
            <person name="White J.D."/>
            <person name="Wiley G.B."/>
            <person name="Wincker P."/>
            <person name="Xing Y."/>
            <person name="Yang L."/>
            <person name="Yao Z."/>
            <person name="Ying F."/>
            <person name="Zhai J."/>
            <person name="Zhou L."/>
            <person name="Zuber A."/>
            <person name="Denarie J."/>
            <person name="Dixon R.A."/>
            <person name="May G.D."/>
            <person name="Schwartz D.C."/>
            <person name="Rogers J."/>
            <person name="Quetier F."/>
            <person name="Town C.D."/>
            <person name="Roe B.A."/>
        </authorList>
    </citation>
    <scope>NUCLEOTIDE SEQUENCE [LARGE SCALE GENOMIC DNA]</scope>
    <source>
        <strain evidence="1">A17</strain>
        <strain evidence="2 3">cv. Jemalong A17</strain>
    </source>
</reference>
<evidence type="ECO:0008006" key="4">
    <source>
        <dbReference type="Google" id="ProtNLM"/>
    </source>
</evidence>
<dbReference type="EnsemblPlants" id="KEH29430">
    <property type="protein sequence ID" value="KEH29430"/>
    <property type="gene ID" value="MTR_4g036635"/>
</dbReference>
<name>A0A072UU97_MEDTR</name>
<gene>
    <name evidence="1" type="ordered locus">MTR_4g036635</name>
</gene>